<proteinExistence type="predicted"/>
<feature type="transmembrane region" description="Helical" evidence="1">
    <location>
        <begin position="31"/>
        <end position="52"/>
    </location>
</feature>
<evidence type="ECO:0000313" key="3">
    <source>
        <dbReference type="Proteomes" id="UP000005237"/>
    </source>
</evidence>
<keyword evidence="3" id="KW-1185">Reference proteome</keyword>
<dbReference type="EnsemblMetazoa" id="CJA26308b.1">
    <property type="protein sequence ID" value="CJA26308b.1"/>
    <property type="gene ID" value="WBGene00181880"/>
</dbReference>
<dbReference type="PANTHER" id="PTHR46045:SF19">
    <property type="entry name" value="SERPENTINE RECEPTOR, CLASS U"/>
    <property type="match status" value="1"/>
</dbReference>
<organism evidence="2 3">
    <name type="scientific">Caenorhabditis japonica</name>
    <dbReference type="NCBI Taxonomy" id="281687"/>
    <lineage>
        <taxon>Eukaryota</taxon>
        <taxon>Metazoa</taxon>
        <taxon>Ecdysozoa</taxon>
        <taxon>Nematoda</taxon>
        <taxon>Chromadorea</taxon>
        <taxon>Rhabditida</taxon>
        <taxon>Rhabditina</taxon>
        <taxon>Rhabditomorpha</taxon>
        <taxon>Rhabditoidea</taxon>
        <taxon>Rhabditidae</taxon>
        <taxon>Peloderinae</taxon>
        <taxon>Caenorhabditis</taxon>
    </lineage>
</organism>
<evidence type="ECO:0000256" key="1">
    <source>
        <dbReference type="SAM" id="Phobius"/>
    </source>
</evidence>
<dbReference type="AlphaFoldDB" id="A0A8R1E7Q9"/>
<name>A0A8R1E7Q9_CAEJA</name>
<reference evidence="3" key="1">
    <citation type="submission" date="2010-08" db="EMBL/GenBank/DDBJ databases">
        <authorList>
            <consortium name="Caenorhabditis japonica Sequencing Consortium"/>
            <person name="Wilson R.K."/>
        </authorList>
    </citation>
    <scope>NUCLEOTIDE SEQUENCE [LARGE SCALE GENOMIC DNA]</scope>
    <source>
        <strain evidence="3">DF5081</strain>
    </source>
</reference>
<protein>
    <submittedName>
        <fullName evidence="2">Uncharacterized protein</fullName>
    </submittedName>
</protein>
<keyword evidence="1" id="KW-0812">Transmembrane</keyword>
<dbReference type="Proteomes" id="UP000005237">
    <property type="component" value="Unassembled WGS sequence"/>
</dbReference>
<feature type="transmembrane region" description="Helical" evidence="1">
    <location>
        <begin position="93"/>
        <end position="112"/>
    </location>
</feature>
<dbReference type="PANTHER" id="PTHR46045">
    <property type="entry name" value="SERPENTINE RECEPTOR, CLASS U-RELATED"/>
    <property type="match status" value="1"/>
</dbReference>
<dbReference type="Pfam" id="PF10322">
    <property type="entry name" value="7TM_GPCR_Sru"/>
    <property type="match status" value="2"/>
</dbReference>
<reference evidence="2" key="2">
    <citation type="submission" date="2022-06" db="UniProtKB">
        <authorList>
            <consortium name="EnsemblMetazoa"/>
        </authorList>
    </citation>
    <scope>IDENTIFICATION</scope>
    <source>
        <strain evidence="2">DF5081</strain>
    </source>
</reference>
<keyword evidence="1" id="KW-1133">Transmembrane helix</keyword>
<accession>A0A8R1E7Q9</accession>
<evidence type="ECO:0000313" key="2">
    <source>
        <dbReference type="EnsemblMetazoa" id="CJA26308b.1"/>
    </source>
</evidence>
<keyword evidence="1" id="KW-0472">Membrane</keyword>
<sequence length="146" mass="16237">MTTLSATAFPQAVYGNTTYEQFHPSWDTWPVMVAVIPLVYMIPTVFVIARIIHVYCQSLFSRKNVPINQHIFLVLSLAQVMEMKLSQINGPVLAASIPLALIYPMCFTFFLIPAVGYCRQLGGPYPFGSVSIYYSGGAFGNVIRYG</sequence>
<dbReference type="InterPro" id="IPR003839">
    <property type="entry name" value="7TM_GPCR_serpentine_rcpt_Sru"/>
</dbReference>